<dbReference type="AlphaFoldDB" id="J9GQS2"/>
<name>J9GQS2_9ZZZZ</name>
<feature type="compositionally biased region" description="Polar residues" evidence="1">
    <location>
        <begin position="401"/>
        <end position="410"/>
    </location>
</feature>
<accession>J9GQS2</accession>
<dbReference type="EMBL" id="AMCI01000238">
    <property type="protein sequence ID" value="EJX10174.1"/>
    <property type="molecule type" value="Genomic_DNA"/>
</dbReference>
<gene>
    <name evidence="2" type="ORF">EVA_01715</name>
</gene>
<reference evidence="2" key="1">
    <citation type="journal article" date="2012" name="PLoS ONE">
        <title>Gene sets for utilization of primary and secondary nutrition supplies in the distal gut of endangered iberian lynx.</title>
        <authorList>
            <person name="Alcaide M."/>
            <person name="Messina E."/>
            <person name="Richter M."/>
            <person name="Bargiela R."/>
            <person name="Peplies J."/>
            <person name="Huws S.A."/>
            <person name="Newbold C.J."/>
            <person name="Golyshin P.N."/>
            <person name="Simon M.A."/>
            <person name="Lopez G."/>
            <person name="Yakimov M.M."/>
            <person name="Ferrer M."/>
        </authorList>
    </citation>
    <scope>NUCLEOTIDE SEQUENCE</scope>
</reference>
<evidence type="ECO:0000256" key="1">
    <source>
        <dbReference type="SAM" id="MobiDB-lite"/>
    </source>
</evidence>
<feature type="region of interest" description="Disordered" evidence="1">
    <location>
        <begin position="401"/>
        <end position="420"/>
    </location>
</feature>
<proteinExistence type="predicted"/>
<organism evidence="2">
    <name type="scientific">gut metagenome</name>
    <dbReference type="NCBI Taxonomy" id="749906"/>
    <lineage>
        <taxon>unclassified sequences</taxon>
        <taxon>metagenomes</taxon>
        <taxon>organismal metagenomes</taxon>
    </lineage>
</organism>
<comment type="caution">
    <text evidence="2">The sequence shown here is derived from an EMBL/GenBank/DDBJ whole genome shotgun (WGS) entry which is preliminary data.</text>
</comment>
<sequence length="420" mass="47529">MNMNHITQKIIIMTTALLLSLSGKAQVAVVSNSDNKKYDVGEIPVEYSLTPSGAVSYTIHIDVHPDTEEFQPNLSFMYNSQQRETALGYGWNISGLSGITHVSGSIYYNGKTTPLSLQDDKLMLDGMRLIKTGTGTWQSEQGFIRVNRESESRLKVHYPDGNIAIFENSSQAPFSYVITSYTNRKGRSIKYTYMQADNLPYIRTIRYGEVQGVYNDSIVFNYRNIPNGITRYADGKSFKYSKLLETVSSFYKGNLWRRYRISYQNRGVYLPDSLECETFHQLLNPLRFGYGDGRSIEFLSDHIHYLSKYFHNSQQGQAGYSSLAISRGKFSKTSNSDGLIIYPIPNQGEYHKAQELLVYKDLSDIFIEPVVFTAGKEFKQLEAVDIDGSGVDKLVKNQLHQKGNANTSGHTEGYAKSNYL</sequence>
<protein>
    <submittedName>
        <fullName evidence="2">Repeat-associated core domain protein</fullName>
    </submittedName>
</protein>
<evidence type="ECO:0000313" key="2">
    <source>
        <dbReference type="EMBL" id="EJX10174.1"/>
    </source>
</evidence>